<comment type="caution">
    <text evidence="5">The sequence shown here is derived from an EMBL/GenBank/DDBJ whole genome shotgun (WGS) entry which is preliminary data.</text>
</comment>
<feature type="transmembrane region" description="Helical" evidence="4">
    <location>
        <begin position="407"/>
        <end position="430"/>
    </location>
</feature>
<dbReference type="RefSeq" id="WP_200785829.1">
    <property type="nucleotide sequence ID" value="NZ_JAEDAO010000001.1"/>
</dbReference>
<evidence type="ECO:0000256" key="1">
    <source>
        <dbReference type="ARBA" id="ARBA00022692"/>
    </source>
</evidence>
<feature type="transmembrane region" description="Helical" evidence="4">
    <location>
        <begin position="326"/>
        <end position="350"/>
    </location>
</feature>
<reference evidence="5" key="1">
    <citation type="submission" date="2020-12" db="EMBL/GenBank/DDBJ databases">
        <title>Ramlibacter sp. nov., isolated from a freshwater alga, Cryptomonas.</title>
        <authorList>
            <person name="Kim H.M."/>
            <person name="Jeon C.O."/>
        </authorList>
    </citation>
    <scope>NUCLEOTIDE SEQUENCE</scope>
    <source>
        <strain evidence="5">CrO1</strain>
    </source>
</reference>
<dbReference type="PANTHER" id="PTHR23526">
    <property type="entry name" value="INTEGRAL MEMBRANE TRANSPORT PROTEIN-RELATED"/>
    <property type="match status" value="1"/>
</dbReference>
<keyword evidence="6" id="KW-1185">Reference proteome</keyword>
<dbReference type="AlphaFoldDB" id="A0A934UPY3"/>
<evidence type="ECO:0000256" key="4">
    <source>
        <dbReference type="SAM" id="Phobius"/>
    </source>
</evidence>
<dbReference type="InterPro" id="IPR011701">
    <property type="entry name" value="MFS"/>
</dbReference>
<evidence type="ECO:0000256" key="2">
    <source>
        <dbReference type="ARBA" id="ARBA00022989"/>
    </source>
</evidence>
<keyword evidence="2 4" id="KW-1133">Transmembrane helix</keyword>
<evidence type="ECO:0000313" key="6">
    <source>
        <dbReference type="Proteomes" id="UP000617041"/>
    </source>
</evidence>
<dbReference type="Pfam" id="PF07690">
    <property type="entry name" value="MFS_1"/>
    <property type="match status" value="1"/>
</dbReference>
<feature type="transmembrane region" description="Helical" evidence="4">
    <location>
        <begin position="110"/>
        <end position="131"/>
    </location>
</feature>
<feature type="transmembrane region" description="Helical" evidence="4">
    <location>
        <begin position="29"/>
        <end position="62"/>
    </location>
</feature>
<feature type="transmembrane region" description="Helical" evidence="4">
    <location>
        <begin position="82"/>
        <end position="104"/>
    </location>
</feature>
<dbReference type="InterPro" id="IPR052528">
    <property type="entry name" value="Sugar_transport-like"/>
</dbReference>
<dbReference type="PANTHER" id="PTHR23526:SF2">
    <property type="entry name" value="MAJOR FACILITATOR SUPERFAMILY (MFS) PROFILE DOMAIN-CONTAINING PROTEIN"/>
    <property type="match status" value="1"/>
</dbReference>
<proteinExistence type="predicted"/>
<dbReference type="Gene3D" id="1.20.1250.20">
    <property type="entry name" value="MFS general substrate transporter like domains"/>
    <property type="match status" value="2"/>
</dbReference>
<evidence type="ECO:0000256" key="3">
    <source>
        <dbReference type="ARBA" id="ARBA00023136"/>
    </source>
</evidence>
<feature type="transmembrane region" description="Helical" evidence="4">
    <location>
        <begin position="152"/>
        <end position="173"/>
    </location>
</feature>
<dbReference type="EMBL" id="JAEDAO010000001">
    <property type="protein sequence ID" value="MBK0390982.1"/>
    <property type="molecule type" value="Genomic_DNA"/>
</dbReference>
<gene>
    <name evidence="5" type="ORF">I8E28_00135</name>
</gene>
<name>A0A934UPY3_9BURK</name>
<sequence>MLQPVSDISAAELEAGQQALVRDLAWASLSSAFCGGVILTAFALSIGATPIVIGLLAAIPFFTQALQLPATVLIERQRRRKLLAFGANTAARVLVFAMAALPFLPGNLALSALVAAEIAICAFVAVGGCAMNSWMHELIPQASLGSFFARRLFWGTTVACVGTLAAGALLDHIPPNRTALAYATCFAIAGLAGFASSSFVARAPEPQMRDAGPRRPMRERMRAPFRDHNFRRLLVFLGSWIVASNLAAPFFTVFLIDQLEYPVGTVTTLWVSMQFANALTLYLWGRLSDRLTNKAVLAVALPAYFACLLALCFVDNAPGPRSQLAILYLLHIVMGVASGGIGLATGNLGLKLAPRGEGTTYLAAIGLVSAVAGGIAPIAAGTLAQLFKLAKLSAVIRFSTPWTAHELSILTFKHWEFVFAIAAALGLYVLHALSRVNEGHEVSERQIMQEFAIEAWRSIGSIGSSTLGAVFPFERLSERRKWWRAREDR</sequence>
<feature type="transmembrane region" description="Helical" evidence="4">
    <location>
        <begin position="296"/>
        <end position="314"/>
    </location>
</feature>
<organism evidence="5 6">
    <name type="scientific">Ramlibacter algicola</name>
    <dbReference type="NCBI Taxonomy" id="2795217"/>
    <lineage>
        <taxon>Bacteria</taxon>
        <taxon>Pseudomonadati</taxon>
        <taxon>Pseudomonadota</taxon>
        <taxon>Betaproteobacteria</taxon>
        <taxon>Burkholderiales</taxon>
        <taxon>Comamonadaceae</taxon>
        <taxon>Ramlibacter</taxon>
    </lineage>
</organism>
<dbReference type="SUPFAM" id="SSF103473">
    <property type="entry name" value="MFS general substrate transporter"/>
    <property type="match status" value="1"/>
</dbReference>
<accession>A0A934UPY3</accession>
<keyword evidence="1 4" id="KW-0812">Transmembrane</keyword>
<feature type="transmembrane region" description="Helical" evidence="4">
    <location>
        <begin position="179"/>
        <end position="201"/>
    </location>
</feature>
<dbReference type="GO" id="GO:0022857">
    <property type="term" value="F:transmembrane transporter activity"/>
    <property type="evidence" value="ECO:0007669"/>
    <property type="project" value="InterPro"/>
</dbReference>
<feature type="transmembrane region" description="Helical" evidence="4">
    <location>
        <begin position="362"/>
        <end position="387"/>
    </location>
</feature>
<dbReference type="Proteomes" id="UP000617041">
    <property type="component" value="Unassembled WGS sequence"/>
</dbReference>
<keyword evidence="3 4" id="KW-0472">Membrane</keyword>
<feature type="transmembrane region" description="Helical" evidence="4">
    <location>
        <begin position="233"/>
        <end position="256"/>
    </location>
</feature>
<evidence type="ECO:0000313" key="5">
    <source>
        <dbReference type="EMBL" id="MBK0390982.1"/>
    </source>
</evidence>
<feature type="transmembrane region" description="Helical" evidence="4">
    <location>
        <begin position="262"/>
        <end position="284"/>
    </location>
</feature>
<dbReference type="InterPro" id="IPR036259">
    <property type="entry name" value="MFS_trans_sf"/>
</dbReference>
<protein>
    <submittedName>
        <fullName evidence="5">MFS transporter</fullName>
    </submittedName>
</protein>